<name>A0A314Z8M0_PRUYE</name>
<sequence>MLLAMHLCFWTGWQRKLDPEYNVMQTLLLKADWAKSLSYTTEGLMAPYIRRFPEGLLSSEQGVYIAESVAAKNMKQAKGRFRMYDGGDHGGSNHSAKVEPTNGCTDKGRTAKEEARELQLRRRHPYVRGSEKNRKIYLPY</sequence>
<dbReference type="Proteomes" id="UP000250321">
    <property type="component" value="Unassembled WGS sequence"/>
</dbReference>
<dbReference type="GO" id="GO:0016301">
    <property type="term" value="F:kinase activity"/>
    <property type="evidence" value="ECO:0007669"/>
    <property type="project" value="UniProtKB-KW"/>
</dbReference>
<keyword evidence="2" id="KW-0808">Transferase</keyword>
<dbReference type="AlphaFoldDB" id="A0A314Z8M0"/>
<comment type="caution">
    <text evidence="2">The sequence shown here is derived from an EMBL/GenBank/DDBJ whole genome shotgun (WGS) entry which is preliminary data.</text>
</comment>
<proteinExistence type="predicted"/>
<accession>A0A314Z8M0</accession>
<evidence type="ECO:0000313" key="3">
    <source>
        <dbReference type="Proteomes" id="UP000250321"/>
    </source>
</evidence>
<reference evidence="2 3" key="1">
    <citation type="submission" date="2018-02" db="EMBL/GenBank/DDBJ databases">
        <title>Draft genome of wild Prunus yedoensis var. nudiflora.</title>
        <authorList>
            <person name="Baek S."/>
            <person name="Kim J.-H."/>
            <person name="Choi K."/>
            <person name="Kim G.-B."/>
            <person name="Cho A."/>
            <person name="Jang H."/>
            <person name="Shin C.-H."/>
            <person name="Yu H.-J."/>
            <person name="Mun J.-H."/>
        </authorList>
    </citation>
    <scope>NUCLEOTIDE SEQUENCE [LARGE SCALE GENOMIC DNA]</scope>
    <source>
        <strain evidence="3">cv. Jeju island</strain>
        <tissue evidence="2">Leaf</tissue>
    </source>
</reference>
<keyword evidence="3" id="KW-1185">Reference proteome</keyword>
<gene>
    <name evidence="2" type="ORF">Pyn_40684</name>
</gene>
<evidence type="ECO:0000313" key="2">
    <source>
        <dbReference type="EMBL" id="PQQ17962.1"/>
    </source>
</evidence>
<organism evidence="2 3">
    <name type="scientific">Prunus yedoensis var. nudiflora</name>
    <dbReference type="NCBI Taxonomy" id="2094558"/>
    <lineage>
        <taxon>Eukaryota</taxon>
        <taxon>Viridiplantae</taxon>
        <taxon>Streptophyta</taxon>
        <taxon>Embryophyta</taxon>
        <taxon>Tracheophyta</taxon>
        <taxon>Spermatophyta</taxon>
        <taxon>Magnoliopsida</taxon>
        <taxon>eudicotyledons</taxon>
        <taxon>Gunneridae</taxon>
        <taxon>Pentapetalae</taxon>
        <taxon>rosids</taxon>
        <taxon>fabids</taxon>
        <taxon>Rosales</taxon>
        <taxon>Rosaceae</taxon>
        <taxon>Amygdaloideae</taxon>
        <taxon>Amygdaleae</taxon>
        <taxon>Prunus</taxon>
    </lineage>
</organism>
<feature type="region of interest" description="Disordered" evidence="1">
    <location>
        <begin position="81"/>
        <end position="109"/>
    </location>
</feature>
<evidence type="ECO:0000256" key="1">
    <source>
        <dbReference type="SAM" id="MobiDB-lite"/>
    </source>
</evidence>
<dbReference type="STRING" id="2094558.A0A314Z8M0"/>
<dbReference type="EMBL" id="PJQY01000130">
    <property type="protein sequence ID" value="PQQ17962.1"/>
    <property type="molecule type" value="Genomic_DNA"/>
</dbReference>
<keyword evidence="2" id="KW-0418">Kinase</keyword>
<protein>
    <submittedName>
        <fullName evidence="2">eIF-2-alpha kinase activator GCN1 isoform X1</fullName>
    </submittedName>
</protein>
<dbReference type="OrthoDB" id="1290869at2759"/>